<dbReference type="Pfam" id="PF09121">
    <property type="entry name" value="Tower"/>
    <property type="match status" value="1"/>
</dbReference>
<dbReference type="Pfam" id="PF00634">
    <property type="entry name" value="BRCA2"/>
    <property type="match status" value="8"/>
</dbReference>
<feature type="region of interest" description="Disordered" evidence="7">
    <location>
        <begin position="457"/>
        <end position="503"/>
    </location>
</feature>
<dbReference type="Gene3D" id="6.10.70.10">
    <property type="match status" value="1"/>
</dbReference>
<dbReference type="Pfam" id="PF21318">
    <property type="entry name" value="BRCA2DBD_OB2"/>
    <property type="match status" value="1"/>
</dbReference>
<keyword evidence="3" id="KW-0238">DNA-binding</keyword>
<feature type="region of interest" description="Disordered" evidence="7">
    <location>
        <begin position="289"/>
        <end position="329"/>
    </location>
</feature>
<evidence type="ECO:0000256" key="4">
    <source>
        <dbReference type="ARBA" id="ARBA00023172"/>
    </source>
</evidence>
<keyword evidence="5" id="KW-0234">DNA repair</keyword>
<feature type="compositionally biased region" description="Polar residues" evidence="7">
    <location>
        <begin position="2489"/>
        <end position="2502"/>
    </location>
</feature>
<dbReference type="InterPro" id="IPR055077">
    <property type="entry name" value="BRCA2_TR2"/>
</dbReference>
<dbReference type="EMBL" id="QNUK01000137">
    <property type="protein sequence ID" value="KAF5900401.1"/>
    <property type="molecule type" value="Genomic_DNA"/>
</dbReference>
<evidence type="ECO:0000313" key="9">
    <source>
        <dbReference type="EMBL" id="KAF5900401.1"/>
    </source>
</evidence>
<feature type="compositionally biased region" description="Basic and acidic residues" evidence="7">
    <location>
        <begin position="1205"/>
        <end position="1223"/>
    </location>
</feature>
<dbReference type="PANTHER" id="PTHR11289:SF0">
    <property type="entry name" value="BREAST CANCER TYPE 2 SUSCEPTIBILITY PROTEIN"/>
    <property type="match status" value="1"/>
</dbReference>
<dbReference type="PROSITE" id="PS50138">
    <property type="entry name" value="BRCA2_REPEAT"/>
    <property type="match status" value="8"/>
</dbReference>
<dbReference type="CDD" id="cd04493">
    <property type="entry name" value="BRCA2DBD_OB1"/>
    <property type="match status" value="1"/>
</dbReference>
<evidence type="ECO:0000256" key="1">
    <source>
        <dbReference type="ARBA" id="ARBA00022737"/>
    </source>
</evidence>
<feature type="compositionally biased region" description="Polar residues" evidence="7">
    <location>
        <begin position="399"/>
        <end position="413"/>
    </location>
</feature>
<dbReference type="GO" id="GO:0003677">
    <property type="term" value="F:DNA binding"/>
    <property type="evidence" value="ECO:0007669"/>
    <property type="project" value="UniProtKB-KW"/>
</dbReference>
<protein>
    <submittedName>
        <fullName evidence="9">Breast cancer type 2 susceptibility protein isoform X1</fullName>
    </submittedName>
</protein>
<dbReference type="InterPro" id="IPR015187">
    <property type="entry name" value="BRCA2_OB_1"/>
</dbReference>
<dbReference type="OrthoDB" id="21095at2759"/>
<dbReference type="Gene3D" id="2.40.50.140">
    <property type="entry name" value="Nucleic acid-binding proteins"/>
    <property type="match status" value="3"/>
</dbReference>
<dbReference type="Pfam" id="PF09104">
    <property type="entry name" value="BRCA-2_OB3"/>
    <property type="match status" value="1"/>
</dbReference>
<feature type="compositionally biased region" description="Polar residues" evidence="7">
    <location>
        <begin position="319"/>
        <end position="329"/>
    </location>
</feature>
<evidence type="ECO:0000313" key="10">
    <source>
        <dbReference type="Proteomes" id="UP000727407"/>
    </source>
</evidence>
<dbReference type="Proteomes" id="UP000727407">
    <property type="component" value="Unassembled WGS sequence"/>
</dbReference>
<evidence type="ECO:0000256" key="2">
    <source>
        <dbReference type="ARBA" id="ARBA00022763"/>
    </source>
</evidence>
<feature type="compositionally biased region" description="Polar residues" evidence="7">
    <location>
        <begin position="1687"/>
        <end position="1702"/>
    </location>
</feature>
<evidence type="ECO:0000259" key="8">
    <source>
        <dbReference type="SMART" id="SM01341"/>
    </source>
</evidence>
<feature type="region of interest" description="Disordered" evidence="7">
    <location>
        <begin position="1536"/>
        <end position="1573"/>
    </location>
</feature>
<accession>A0A8J4TLP9</accession>
<feature type="coiled-coil region" evidence="6">
    <location>
        <begin position="1001"/>
        <end position="1028"/>
    </location>
</feature>
<keyword evidence="4" id="KW-0233">DNA recombination</keyword>
<feature type="compositionally biased region" description="Basic and acidic residues" evidence="7">
    <location>
        <begin position="472"/>
        <end position="481"/>
    </location>
</feature>
<dbReference type="Pfam" id="PF09169">
    <property type="entry name" value="BRCA-2_helical"/>
    <property type="match status" value="1"/>
</dbReference>
<dbReference type="GO" id="GO:0000724">
    <property type="term" value="P:double-strand break repair via homologous recombination"/>
    <property type="evidence" value="ECO:0007669"/>
    <property type="project" value="InterPro"/>
</dbReference>
<keyword evidence="10" id="KW-1185">Reference proteome</keyword>
<keyword evidence="6" id="KW-0175">Coiled coil</keyword>
<feature type="compositionally biased region" description="Polar residues" evidence="7">
    <location>
        <begin position="1477"/>
        <end position="1489"/>
    </location>
</feature>
<feature type="region of interest" description="Disordered" evidence="7">
    <location>
        <begin position="1327"/>
        <end position="1356"/>
    </location>
</feature>
<dbReference type="Pfam" id="PF09103">
    <property type="entry name" value="BRCA-2_OB1"/>
    <property type="match status" value="1"/>
</dbReference>
<dbReference type="SUPFAM" id="SSF81872">
    <property type="entry name" value="BRCA2 helical domain"/>
    <property type="match status" value="1"/>
</dbReference>
<feature type="region of interest" description="Disordered" evidence="7">
    <location>
        <begin position="1191"/>
        <end position="1236"/>
    </location>
</feature>
<feature type="compositionally biased region" description="Polar residues" evidence="7">
    <location>
        <begin position="482"/>
        <end position="499"/>
    </location>
</feature>
<dbReference type="InterPro" id="IPR015205">
    <property type="entry name" value="Tower_dom"/>
</dbReference>
<dbReference type="Pfam" id="PF22687">
    <property type="entry name" value="BRCA2_TR2"/>
    <property type="match status" value="1"/>
</dbReference>
<sequence length="2547" mass="279809">MFDDFFHHIETELGPLNPDWFEELSLRAFEAGRNNSSVVEDETSAHKDEDAFGAPAKTPVLDSQMCSTPRIFRHGKQHSPASCLEESLDSGVQNLLPVPPGGESSPCLFDLAKDSEQFKKDWGSLKRSECLDLLDTPTGLKTQASSAQRICESLGAQLNPDLSWNSSFNTPSALTPTVILSKREDQSPPVSFLRDKEVIIVRKLFPSLSKGTGASSVQHNGTVQDVSFQADEQKSDLSFDNKDGVWKQTVPDAITDGTVRNTVESVLHGTEDVLSFFFTNSGSDLRRVKAQERKKRANGSSKDVKSHENPVTVDHTTDRTPASKTDTNTSSAILKSPLFSSQLNDKDFTQWTPLSLSDVQDPKTNQVCVSEIQSKLSGPQGDSSAESDACNKYIAQNGRVSSHGSEQQTSSPDQCLEKSQGRSSFLEASPVLTFSRKTRKFVYRVQNTESKRINSVTDNFAGKPTQDSSQCHCEEATDTGERSVQPSETTINQDHSASLSPDHDLDMTQLCQAFAEDFTQEQNMSKHPHEIRQSSRVLMPVCTTIELSKTQPKTEPAVQSEGHVDHPVDESISLTNLASIESAVCDSGCPTGFSMETQSCAGTEHLNSGFKTASNKPIVVAPEALEKAKAALDESVEHTTHTGATTAGTMRCNSDKPVLWKTDGEKSLLESHHHGRDAGRETVVTSEAAAEDVLGTFTWQTNESGFKTASNKSITVSSANLENARDFFTPLDEAKFDTRLSYNCDSKKSWKLSQRSTGHEEDKGSSSLTASQRADVTELCSMLEEAGSQYEFTQFNHTKMSSKCPESAQLEREWDPEILNGIDFDDSFNCDLAEKQVMKRHPAKPDGQASVLNGLTSFQGMNVKKLSEMGHDDSLQRKTFWSGFKTAKGNAVTVSEKCLSKAKSLFADFEDGEGNVGLESNTAKRRENKSVDHQDKSFRMTVESDLERSTRLNLVCNGKANSVTKEADTTSDQANLETLQGDLIPSNAVSFGFTTAGGKEVKISEKALEKAEKLLNEAANEKDAGKTVAFRTPVRSPSHVSAEVLHDSKMSDGSLPKGGKENVPVVKQAVYPTPRSVESNGFQTASGKTVSVSVNAIQKSKAIFDDIQDAARYADATDPKEERARLDLGGDVGQHAIVNGFKTASGKGVGFSEKAFMKAKKFFENCDPDCVDILRVKGDGEGMMDDRGFEVGVGNVPRAPGTDRLNTEAFKRDSTDRNEDVKRKSAKTSSETQLPSARGFSMVGGAAVSVSAQALHTAKALLDDSIATPSGEKRLRMSEGKNVSEDKTDISGETCGFSTASGRKVAISEKALQKAKSLFTDCEADGLGPDPGHLSAAKTSAAGPEKTRTPFSVASNKHVAVSEKEVTSKGEDWLVSHDGASVNLDKSRQNSSESCRVPADAEKSEARYKNMMNKDLGLGNPGFSTASGKGVCVSKSALKVAFEMFRDCNAPPVTNDQDQIITDGANLNKTPVVPKTTEASSSLPSQATHDNPPLLGRHSLNLDGCTVTQQRYFEQEAMACTKALLEDDFNENGLSGSDAVMKQSPTVTQETCSEARTGMRKRTSDGKSLTGQPPLKRRLVSEFEQISEDRTASAPVKCSPNGCLKDRRVFKYNLKPNITCPSRDVLDPTPANLSHLKSRPSDLKAPVFIPPFRNNPKAETPKSCFPVPAAQVPSMFVPPIRKKEASDSVSVTDSSQISGDSAAITSRIHSAEKHEEQKLTTDTVREETLENRTTVTPESNVILQQSLELAKDMQNMRIRKKTRQRVRPLPGTFYLSKTSGVRRVSLKEAVGYKCPELHTEKQLYQHGISFKVSQITSENAESFQFSCDEFFKREVLRENGGVQLADGGWLIPDSRGMLGKEEFYRALCDTPGVDPKLISEAWVYNHYRWVVWKRASMERAFPGVMGGRCLTPEQVLLQLKLRYDVEVDHSRRSALKKIMERDDTPAKTMVLCVCGIAERDDTPVRTEGAADAADTKSESPAAILWLTDGWYPVKALLDPALTTMLRKGRLRLGTKLLIHGAELIGSQDACPPLEAPDSLMLKISANSTRRARWDTKLGFHKDPRPFPLLLSSLFATGGAVSCADIVVLRSYPTQWMEKKPGSVFVFRNERAEDREAARYNSTKQKTMELLFSKIQAQIEKEDEEKKNGKRSRTISLNEIKSLQEGEELHEALESDPAFVEAHLSTQQVKTVSSYRRELTEKKRAELQDRVHKAVQEAEGGCAPRDVTAVWKLSIADSNDLLSSRVYTLNIWRPSVELRHLLREACRYKAYHLATSESKKRSDISNIQFTATKKTQFQEIEVCPEWLNLHFPARQSVKFRDLKSPGFSSPCGEVDIVGYVISILEKQGPSPVLYIVDEKFDFISVRLCSSLAVLTLEDVVKPLALLAVSNLQLRQQSGPIPGLYAGEQALFSMNPKEAHLLEDVSRLKTFVEDYEHFFIAAEEKLSNLIPTGFLNSCESPRTPGLTSAPKPNGRNNVTPHQASRLFSPFTPVTKQTPVPTGNSDPKDPRSVKRKRGMEYLTRLQNPAPLVSLGMVRSPRVSKTFNPPR</sequence>
<evidence type="ECO:0000256" key="3">
    <source>
        <dbReference type="ARBA" id="ARBA00023125"/>
    </source>
</evidence>
<gene>
    <name evidence="9" type="primary">brca2</name>
    <name evidence="9" type="ORF">DAT39_009890</name>
</gene>
<comment type="caution">
    <text evidence="9">The sequence shown here is derived from an EMBL/GenBank/DDBJ whole genome shotgun (WGS) entry which is preliminary data.</text>
</comment>
<dbReference type="InterPro" id="IPR012340">
    <property type="entry name" value="NA-bd_OB-fold"/>
</dbReference>
<dbReference type="InterPro" id="IPR015252">
    <property type="entry name" value="BRCA2_hlx"/>
</dbReference>
<evidence type="ECO:0000256" key="5">
    <source>
        <dbReference type="ARBA" id="ARBA00023204"/>
    </source>
</evidence>
<feature type="region of interest" description="Disordered" evidence="7">
    <location>
        <begin position="751"/>
        <end position="771"/>
    </location>
</feature>
<feature type="region of interest" description="Disordered" evidence="7">
    <location>
        <begin position="36"/>
        <end position="56"/>
    </location>
</feature>
<keyword evidence="1" id="KW-0677">Repeat</keyword>
<reference evidence="9" key="1">
    <citation type="submission" date="2020-07" db="EMBL/GenBank/DDBJ databases">
        <title>Clarias magur genome sequencing, assembly and annotation.</title>
        <authorList>
            <person name="Kushwaha B."/>
            <person name="Kumar R."/>
            <person name="Das P."/>
            <person name="Joshi C.G."/>
            <person name="Kumar D."/>
            <person name="Nagpure N.S."/>
            <person name="Pandey M."/>
            <person name="Agarwal S."/>
            <person name="Srivastava S."/>
            <person name="Singh M."/>
            <person name="Sahoo L."/>
            <person name="Jayasankar P."/>
            <person name="Meher P.K."/>
            <person name="Koringa P.G."/>
            <person name="Iquebal M.A."/>
            <person name="Das S.P."/>
            <person name="Bit A."/>
            <person name="Patnaik S."/>
            <person name="Patel N."/>
            <person name="Shah T.M."/>
            <person name="Hinsu A."/>
            <person name="Jena J.K."/>
        </authorList>
    </citation>
    <scope>NUCLEOTIDE SEQUENCE</scope>
    <source>
        <strain evidence="9">CIFAMagur01</strain>
        <tissue evidence="9">Testis</tissue>
    </source>
</reference>
<dbReference type="SUPFAM" id="SSF50249">
    <property type="entry name" value="Nucleic acid-binding proteins"/>
    <property type="match status" value="3"/>
</dbReference>
<dbReference type="InterPro" id="IPR002093">
    <property type="entry name" value="BRCA2_repeat"/>
</dbReference>
<dbReference type="InterPro" id="IPR015188">
    <property type="entry name" value="BRCA2_OB_3"/>
</dbReference>
<dbReference type="PANTHER" id="PTHR11289">
    <property type="entry name" value="BREAST CANCER TYPE 2 SUSCEPTIBILITY PROTEIN BRCA2"/>
    <property type="match status" value="1"/>
</dbReference>
<dbReference type="InterPro" id="IPR015525">
    <property type="entry name" value="BRCA2"/>
</dbReference>
<proteinExistence type="predicted"/>
<dbReference type="CDD" id="cd04494">
    <property type="entry name" value="BRCA2DBD_OB2"/>
    <property type="match status" value="1"/>
</dbReference>
<evidence type="ECO:0000256" key="7">
    <source>
        <dbReference type="SAM" id="MobiDB-lite"/>
    </source>
</evidence>
<dbReference type="GO" id="GO:0006355">
    <property type="term" value="P:regulation of DNA-templated transcription"/>
    <property type="evidence" value="ECO:0007669"/>
    <property type="project" value="TreeGrafter"/>
</dbReference>
<dbReference type="PIRSF" id="PIRSF002397">
    <property type="entry name" value="BRCA2"/>
    <property type="match status" value="1"/>
</dbReference>
<feature type="non-terminal residue" evidence="9">
    <location>
        <position position="1"/>
    </location>
</feature>
<dbReference type="InterPro" id="IPR036315">
    <property type="entry name" value="BRCA2_hlx_sf"/>
</dbReference>
<dbReference type="SUPFAM" id="SSF81878">
    <property type="entry name" value="BRCA2 tower domain"/>
    <property type="match status" value="1"/>
</dbReference>
<feature type="compositionally biased region" description="Polar residues" evidence="7">
    <location>
        <begin position="1543"/>
        <end position="1554"/>
    </location>
</feature>
<name>A0A8J4TLP9_CLAMG</name>
<feature type="region of interest" description="Disordered" evidence="7">
    <location>
        <begin position="1683"/>
        <end position="1702"/>
    </location>
</feature>
<dbReference type="SMART" id="SM01341">
    <property type="entry name" value="Tower"/>
    <property type="match status" value="1"/>
</dbReference>
<keyword evidence="2" id="KW-0227">DNA damage</keyword>
<feature type="domain" description="Tower" evidence="8">
    <location>
        <begin position="2096"/>
        <end position="2137"/>
    </location>
</feature>
<dbReference type="InterPro" id="IPR048262">
    <property type="entry name" value="BRCA2_OB_2_dom"/>
</dbReference>
<evidence type="ECO:0000256" key="6">
    <source>
        <dbReference type="SAM" id="Coils"/>
    </source>
</evidence>
<feature type="region of interest" description="Disordered" evidence="7">
    <location>
        <begin position="1467"/>
        <end position="1495"/>
    </location>
</feature>
<feature type="region of interest" description="Disordered" evidence="7">
    <location>
        <begin position="399"/>
        <end position="422"/>
    </location>
</feature>
<organism evidence="9 10">
    <name type="scientific">Clarias magur</name>
    <name type="common">Asian catfish</name>
    <name type="synonym">Macropteronotus magur</name>
    <dbReference type="NCBI Taxonomy" id="1594786"/>
    <lineage>
        <taxon>Eukaryota</taxon>
        <taxon>Metazoa</taxon>
        <taxon>Chordata</taxon>
        <taxon>Craniata</taxon>
        <taxon>Vertebrata</taxon>
        <taxon>Euteleostomi</taxon>
        <taxon>Actinopterygii</taxon>
        <taxon>Neopterygii</taxon>
        <taxon>Teleostei</taxon>
        <taxon>Ostariophysi</taxon>
        <taxon>Siluriformes</taxon>
        <taxon>Clariidae</taxon>
        <taxon>Clarias</taxon>
    </lineage>
</organism>
<feature type="region of interest" description="Disordered" evidence="7">
    <location>
        <begin position="2459"/>
        <end position="2515"/>
    </location>
</feature>